<accession>A0AAD1Q047</accession>
<evidence type="ECO:0008006" key="3">
    <source>
        <dbReference type="Google" id="ProtNLM"/>
    </source>
</evidence>
<dbReference type="RefSeq" id="WP_227358192.1">
    <property type="nucleotide sequence ID" value="NZ_JBAVBW010000057.1"/>
</dbReference>
<evidence type="ECO:0000313" key="1">
    <source>
        <dbReference type="EMBL" id="CAD5921137.1"/>
    </source>
</evidence>
<dbReference type="AlphaFoldDB" id="A0AAD1Q047"/>
<name>A0AAD1Q047_PLAAG</name>
<protein>
    <recommendedName>
        <fullName evidence="3">Addiction module component</fullName>
    </recommendedName>
</protein>
<organism evidence="1 2">
    <name type="scientific">Planktothrix agardhii</name>
    <name type="common">Oscillatoria agardhii</name>
    <dbReference type="NCBI Taxonomy" id="1160"/>
    <lineage>
        <taxon>Bacteria</taxon>
        <taxon>Bacillati</taxon>
        <taxon>Cyanobacteriota</taxon>
        <taxon>Cyanophyceae</taxon>
        <taxon>Oscillatoriophycideae</taxon>
        <taxon>Oscillatoriales</taxon>
        <taxon>Microcoleaceae</taxon>
        <taxon>Planktothrix</taxon>
    </lineage>
</organism>
<dbReference type="InterPro" id="IPR013406">
    <property type="entry name" value="CHP02574_addiction_mod"/>
</dbReference>
<reference evidence="1" key="1">
    <citation type="submission" date="2020-09" db="EMBL/GenBank/DDBJ databases">
        <authorList>
            <person name="Blom J."/>
        </authorList>
    </citation>
    <scope>NUCLEOTIDE SEQUENCE</scope>
    <source>
        <strain evidence="1">No.66</strain>
    </source>
</reference>
<dbReference type="Pfam" id="PF09720">
    <property type="entry name" value="Unstab_antitox"/>
    <property type="match status" value="1"/>
</dbReference>
<evidence type="ECO:0000313" key="2">
    <source>
        <dbReference type="Proteomes" id="UP001153761"/>
    </source>
</evidence>
<dbReference type="Proteomes" id="UP001153761">
    <property type="component" value="Chromosome"/>
</dbReference>
<dbReference type="EMBL" id="LR882963">
    <property type="protein sequence ID" value="CAD5921137.1"/>
    <property type="molecule type" value="Genomic_DNA"/>
</dbReference>
<proteinExistence type="predicted"/>
<sequence length="84" mass="9415">MRTVEELITEALSLPSASRVLLVEKLIESLEFGVDETIQTLWIAEAKQRRDEIRTGIVQPIPGEEALSQILRSVNYLASTTSYP</sequence>
<gene>
    <name evidence="1" type="ORF">PANO66_00698</name>
</gene>